<protein>
    <submittedName>
        <fullName evidence="1">Uncharacterized protein</fullName>
    </submittedName>
</protein>
<keyword evidence="2" id="KW-1185">Reference proteome</keyword>
<organism evidence="1 2">
    <name type="scientific">Streptomyces globisporus</name>
    <dbReference type="NCBI Taxonomy" id="1908"/>
    <lineage>
        <taxon>Bacteria</taxon>
        <taxon>Bacillati</taxon>
        <taxon>Actinomycetota</taxon>
        <taxon>Actinomycetes</taxon>
        <taxon>Kitasatosporales</taxon>
        <taxon>Streptomycetaceae</taxon>
        <taxon>Streptomyces</taxon>
    </lineage>
</organism>
<dbReference type="EMBL" id="CAKXYP010000008">
    <property type="protein sequence ID" value="CAH9416230.1"/>
    <property type="molecule type" value="Genomic_DNA"/>
</dbReference>
<reference evidence="1" key="1">
    <citation type="submission" date="2022-03" db="EMBL/GenBank/DDBJ databases">
        <authorList>
            <person name="Leyn A S."/>
        </authorList>
    </citation>
    <scope>NUCLEOTIDE SEQUENCE</scope>
    <source>
        <strain evidence="1">Streptomyces globisporus 4-3</strain>
    </source>
</reference>
<evidence type="ECO:0000313" key="1">
    <source>
        <dbReference type="EMBL" id="CAH9416230.1"/>
    </source>
</evidence>
<gene>
    <name evidence="1" type="ORF">SGL43_03253</name>
</gene>
<accession>A0ABN8V157</accession>
<name>A0ABN8V157_STRGL</name>
<proteinExistence type="predicted"/>
<dbReference type="Proteomes" id="UP001154015">
    <property type="component" value="Unassembled WGS sequence"/>
</dbReference>
<comment type="caution">
    <text evidence="1">The sequence shown here is derived from an EMBL/GenBank/DDBJ whole genome shotgun (WGS) entry which is preliminary data.</text>
</comment>
<sequence>MVHEFGPDLPSVELSADHALDQVGEFPCDGVGQRTRLCGGQAWDLQSQADVPAAEVVALCERADLRPLEGLLGDAVGQVLAPGEGIPPGEASAWSVCAAQGVGVGESPFESFGRVAGGGGGGCGGLGLVRARRCPRGEGGGESPQGSLIG</sequence>
<evidence type="ECO:0000313" key="2">
    <source>
        <dbReference type="Proteomes" id="UP001154015"/>
    </source>
</evidence>